<evidence type="ECO:0000256" key="6">
    <source>
        <dbReference type="ARBA" id="ARBA00023002"/>
    </source>
</evidence>
<dbReference type="SUPFAM" id="SSF48179">
    <property type="entry name" value="6-phosphogluconate dehydrogenase C-terminal domain-like"/>
    <property type="match status" value="1"/>
</dbReference>
<dbReference type="InterPro" id="IPR013328">
    <property type="entry name" value="6PGD_dom2"/>
</dbReference>
<gene>
    <name evidence="16" type="primary">fadJ</name>
    <name evidence="17" type="ORF">GCM10007888_63390</name>
    <name evidence="16" type="ORF">MOX02_47840</name>
</gene>
<dbReference type="OrthoDB" id="9771883at2"/>
<evidence type="ECO:0000256" key="5">
    <source>
        <dbReference type="ARBA" id="ARBA00022963"/>
    </source>
</evidence>
<evidence type="ECO:0000256" key="8">
    <source>
        <dbReference type="ARBA" id="ARBA00023098"/>
    </source>
</evidence>
<keyword evidence="8" id="KW-0443">Lipid metabolism</keyword>
<name>A0A512J9W0_9HYPH</name>
<reference evidence="19" key="2">
    <citation type="journal article" date="2019" name="Int. J. Syst. Evol. Microbiol.">
        <title>The Global Catalogue of Microorganisms (GCM) 10K type strain sequencing project: providing services to taxonomists for standard genome sequencing and annotation.</title>
        <authorList>
            <consortium name="The Broad Institute Genomics Platform"/>
            <consortium name="The Broad Institute Genome Sequencing Center for Infectious Disease"/>
            <person name="Wu L."/>
            <person name="Ma J."/>
        </authorList>
    </citation>
    <scope>NUCLEOTIDE SEQUENCE [LARGE SCALE GENOMIC DNA]</scope>
    <source>
        <strain evidence="19">NBRC 107715</strain>
    </source>
</reference>
<evidence type="ECO:0000256" key="3">
    <source>
        <dbReference type="ARBA" id="ARBA00008750"/>
    </source>
</evidence>
<dbReference type="GO" id="GO:0004300">
    <property type="term" value="F:enoyl-CoA hydratase activity"/>
    <property type="evidence" value="ECO:0007669"/>
    <property type="project" value="UniProtKB-ARBA"/>
</dbReference>
<evidence type="ECO:0000313" key="18">
    <source>
        <dbReference type="Proteomes" id="UP000321960"/>
    </source>
</evidence>
<evidence type="ECO:0000256" key="9">
    <source>
        <dbReference type="ARBA" id="ARBA00023140"/>
    </source>
</evidence>
<dbReference type="EMBL" id="BJZU01000121">
    <property type="protein sequence ID" value="GEP06746.1"/>
    <property type="molecule type" value="Genomic_DNA"/>
</dbReference>
<evidence type="ECO:0000256" key="11">
    <source>
        <dbReference type="ARBA" id="ARBA00023239"/>
    </source>
</evidence>
<dbReference type="Pfam" id="PF00378">
    <property type="entry name" value="ECH_1"/>
    <property type="match status" value="1"/>
</dbReference>
<dbReference type="Proteomes" id="UP001156856">
    <property type="component" value="Unassembled WGS sequence"/>
</dbReference>
<evidence type="ECO:0000256" key="4">
    <source>
        <dbReference type="ARBA" id="ARBA00022832"/>
    </source>
</evidence>
<dbReference type="Gene3D" id="1.10.1040.10">
    <property type="entry name" value="N-(1-d-carboxylethyl)-l-norvaline Dehydrogenase, domain 2"/>
    <property type="match status" value="2"/>
</dbReference>
<dbReference type="InterPro" id="IPR008927">
    <property type="entry name" value="6-PGluconate_DH-like_C_sf"/>
</dbReference>
<dbReference type="InterPro" id="IPR006176">
    <property type="entry name" value="3-OHacyl-CoA_DH_NAD-bd"/>
</dbReference>
<comment type="pathway">
    <text evidence="2">Lipid metabolism; fatty acid beta-oxidation.</text>
</comment>
<evidence type="ECO:0000313" key="19">
    <source>
        <dbReference type="Proteomes" id="UP001156856"/>
    </source>
</evidence>
<dbReference type="Gene3D" id="3.90.226.10">
    <property type="entry name" value="2-enoyl-CoA Hydratase, Chain A, domain 1"/>
    <property type="match status" value="1"/>
</dbReference>
<comment type="similarity">
    <text evidence="3">In the N-terminal section; belongs to the enoyl-CoA hydratase/isomerase family.</text>
</comment>
<dbReference type="InterPro" id="IPR006108">
    <property type="entry name" value="3HC_DH_C"/>
</dbReference>
<evidence type="ECO:0000259" key="15">
    <source>
        <dbReference type="Pfam" id="PF02737"/>
    </source>
</evidence>
<feature type="domain" description="3-hydroxyacyl-CoA dehydrogenase NAD binding" evidence="15">
    <location>
        <begin position="372"/>
        <end position="449"/>
    </location>
</feature>
<dbReference type="Proteomes" id="UP000321960">
    <property type="component" value="Unassembled WGS sequence"/>
</dbReference>
<dbReference type="GO" id="GO:0016853">
    <property type="term" value="F:isomerase activity"/>
    <property type="evidence" value="ECO:0007669"/>
    <property type="project" value="UniProtKB-KW"/>
</dbReference>
<dbReference type="Pfam" id="PF00725">
    <property type="entry name" value="3HCDH"/>
    <property type="match status" value="1"/>
</dbReference>
<reference evidence="17" key="1">
    <citation type="journal article" date="2014" name="Int. J. Syst. Evol. Microbiol.">
        <title>Complete genome of a new Firmicutes species belonging to the dominant human colonic microbiota ('Ruminococcus bicirculans') reveals two chromosomes and a selective capacity to utilize plant glucans.</title>
        <authorList>
            <consortium name="NISC Comparative Sequencing Program"/>
            <person name="Wegmann U."/>
            <person name="Louis P."/>
            <person name="Goesmann A."/>
            <person name="Henrissat B."/>
            <person name="Duncan S.H."/>
            <person name="Flint H.J."/>
        </authorList>
    </citation>
    <scope>NUCLEOTIDE SEQUENCE</scope>
    <source>
        <strain evidence="17">NBRC 107715</strain>
    </source>
</reference>
<dbReference type="InterPro" id="IPR029045">
    <property type="entry name" value="ClpP/crotonase-like_dom_sf"/>
</dbReference>
<keyword evidence="5" id="KW-0442">Lipid degradation</keyword>
<dbReference type="GO" id="GO:0006635">
    <property type="term" value="P:fatty acid beta-oxidation"/>
    <property type="evidence" value="ECO:0007669"/>
    <property type="project" value="UniProtKB-UniPathway"/>
</dbReference>
<dbReference type="GO" id="GO:0070403">
    <property type="term" value="F:NAD+ binding"/>
    <property type="evidence" value="ECO:0007669"/>
    <property type="project" value="InterPro"/>
</dbReference>
<dbReference type="InterPro" id="IPR018376">
    <property type="entry name" value="Enoyl-CoA_hyd/isom_CS"/>
</dbReference>
<evidence type="ECO:0000313" key="16">
    <source>
        <dbReference type="EMBL" id="GEP06746.1"/>
    </source>
</evidence>
<keyword evidence="11" id="KW-0456">Lyase</keyword>
<keyword evidence="12" id="KW-0511">Multifunctional enzyme</keyword>
<dbReference type="RefSeq" id="WP_147028261.1">
    <property type="nucleotide sequence ID" value="NZ_BJZU01000121.1"/>
</dbReference>
<dbReference type="AlphaFoldDB" id="A0A512J9W0"/>
<sequence length="613" mass="63147">MGSSNTLGSLRTVTETRRVGAIAIVALSAPPVNALSEALRLGIRDAVEAAEADPELSAIVLIGAGRMFCGGADITEFGRPWQGIGLGALLDRVEDCAKPVVAAIHGMALGGGLELALACHYRLATPAARLGQPEVKLGLVPGAGGTQRLPRLVGTEKALDMIVSGEPVDGRAALDLGLLDALAAEEGLEAEAVAFAGRLVAEGRGPRRVREDDSRLEHGRIGLFAAAREAAARRYRGFEAPQACIACVEAAGTLPFAEALAFEERTFFALMAGAQSIAQRHAFFAEREAAKVPDLPADARRRPVRRVALAGPDLAGAAFAGAAEGPGRRLAAILSQAAGLTVLCAEGAAPPDLAGCDLVLAGQTRDLASLEADPEAILAVAADAPDPSGLAEGPRLERVLGLHPGAPLPGSPLPGSRLLEILRGPATAPEVLATALGLARGLGRVAVVTRGGFIGPRMLGRLRREAGRLVHEGASPEQVARVLTEFGLAPAPLGLDAALPEGEPAAGHHRRAVSDDEILERCLDTLVDAGARILEAGGALRASDIDVVWLAGYGWPAYRGGPMHGADAQGLPALRDRLRALADRGGPGYAPASLIERLAAEGGRFADLDRRRA</sequence>
<evidence type="ECO:0000256" key="12">
    <source>
        <dbReference type="ARBA" id="ARBA00023268"/>
    </source>
</evidence>
<dbReference type="Gene3D" id="3.40.50.720">
    <property type="entry name" value="NAD(P)-binding Rossmann-like Domain"/>
    <property type="match status" value="1"/>
</dbReference>
<keyword evidence="19" id="KW-1185">Reference proteome</keyword>
<dbReference type="InterPro" id="IPR001753">
    <property type="entry name" value="Enoyl-CoA_hydra/iso"/>
</dbReference>
<keyword evidence="4" id="KW-0276">Fatty acid metabolism</keyword>
<dbReference type="GO" id="GO:0016616">
    <property type="term" value="F:oxidoreductase activity, acting on the CH-OH group of donors, NAD or NADP as acceptor"/>
    <property type="evidence" value="ECO:0007669"/>
    <property type="project" value="InterPro"/>
</dbReference>
<evidence type="ECO:0000259" key="14">
    <source>
        <dbReference type="Pfam" id="PF00725"/>
    </source>
</evidence>
<keyword evidence="10" id="KW-0413">Isomerase</keyword>
<dbReference type="PROSITE" id="PS00166">
    <property type="entry name" value="ENOYL_COA_HYDRATASE"/>
    <property type="match status" value="1"/>
</dbReference>
<feature type="domain" description="3-hydroxyacyl-CoA dehydrogenase C-terminal" evidence="14">
    <location>
        <begin position="452"/>
        <end position="495"/>
    </location>
</feature>
<dbReference type="UniPathway" id="UPA00659"/>
<comment type="caution">
    <text evidence="16">The sequence shown here is derived from an EMBL/GenBank/DDBJ whole genome shotgun (WGS) entry which is preliminary data.</text>
</comment>
<dbReference type="Pfam" id="PF02737">
    <property type="entry name" value="3HCDH_N"/>
    <property type="match status" value="1"/>
</dbReference>
<keyword evidence="7" id="KW-0520">NAD</keyword>
<comment type="similarity">
    <text evidence="13">Belongs to the enoyl-CoA hydratase/isomerase family.</text>
</comment>
<evidence type="ECO:0000256" key="2">
    <source>
        <dbReference type="ARBA" id="ARBA00005005"/>
    </source>
</evidence>
<reference evidence="17" key="4">
    <citation type="submission" date="2023-01" db="EMBL/GenBank/DDBJ databases">
        <title>Draft genome sequence of Methylobacterium oxalidis strain NBRC 107715.</title>
        <authorList>
            <person name="Sun Q."/>
            <person name="Mori K."/>
        </authorList>
    </citation>
    <scope>NUCLEOTIDE SEQUENCE</scope>
    <source>
        <strain evidence="17">NBRC 107715</strain>
    </source>
</reference>
<protein>
    <submittedName>
        <fullName evidence="16">3-hydroxyacyl-CoA dehydrogenase</fullName>
    </submittedName>
</protein>
<evidence type="ECO:0000256" key="13">
    <source>
        <dbReference type="RuleBase" id="RU003707"/>
    </source>
</evidence>
<proteinExistence type="inferred from homology"/>
<dbReference type="CDD" id="cd06558">
    <property type="entry name" value="crotonase-like"/>
    <property type="match status" value="1"/>
</dbReference>
<keyword evidence="6" id="KW-0560">Oxidoreductase</keyword>
<comment type="subcellular location">
    <subcellularLocation>
        <location evidence="1">Peroxisome</location>
    </subcellularLocation>
</comment>
<dbReference type="EMBL" id="BSPK01000118">
    <property type="protein sequence ID" value="GLS67954.1"/>
    <property type="molecule type" value="Genomic_DNA"/>
</dbReference>
<keyword evidence="9" id="KW-0576">Peroxisome</keyword>
<dbReference type="PANTHER" id="PTHR23309">
    <property type="entry name" value="3-HYDROXYACYL-COA DEHYROGENASE"/>
    <property type="match status" value="1"/>
</dbReference>
<reference evidence="16 18" key="3">
    <citation type="submission" date="2019-07" db="EMBL/GenBank/DDBJ databases">
        <title>Whole genome shotgun sequence of Methylobacterium oxalidis NBRC 107715.</title>
        <authorList>
            <person name="Hosoyama A."/>
            <person name="Uohara A."/>
            <person name="Ohji S."/>
            <person name="Ichikawa N."/>
        </authorList>
    </citation>
    <scope>NUCLEOTIDE SEQUENCE [LARGE SCALE GENOMIC DNA]</scope>
    <source>
        <strain evidence="16 18">NBRC 107715</strain>
    </source>
</reference>
<organism evidence="16 18">
    <name type="scientific">Methylobacterium oxalidis</name>
    <dbReference type="NCBI Taxonomy" id="944322"/>
    <lineage>
        <taxon>Bacteria</taxon>
        <taxon>Pseudomonadati</taxon>
        <taxon>Pseudomonadota</taxon>
        <taxon>Alphaproteobacteria</taxon>
        <taxon>Hyphomicrobiales</taxon>
        <taxon>Methylobacteriaceae</taxon>
        <taxon>Methylobacterium</taxon>
    </lineage>
</organism>
<accession>A0A512J9W0</accession>
<evidence type="ECO:0000256" key="1">
    <source>
        <dbReference type="ARBA" id="ARBA00004275"/>
    </source>
</evidence>
<evidence type="ECO:0000256" key="10">
    <source>
        <dbReference type="ARBA" id="ARBA00023235"/>
    </source>
</evidence>
<evidence type="ECO:0000313" key="17">
    <source>
        <dbReference type="EMBL" id="GLS67954.1"/>
    </source>
</evidence>
<dbReference type="SUPFAM" id="SSF52096">
    <property type="entry name" value="ClpP/crotonase"/>
    <property type="match status" value="1"/>
</dbReference>
<evidence type="ECO:0000256" key="7">
    <source>
        <dbReference type="ARBA" id="ARBA00023027"/>
    </source>
</evidence>